<sequence length="310" mass="33363">MSVNLSGEVQLNADGTSAASHSHRIDVVGSVGFDGEWVLRKFFCDGTGDTIHLERRLGIIDPAVEDLEEKGTATPEIVAKGLGWAKKRSDLIPKTLEQQLEDVMQAAKEGKPLVPRNRSRQVSYNNVAGQAGTASTDGPAVPAATTRKRNRKQSMMEPDPKVPTIIEDDDEDGSDDPPDEDQPPAPKRGRAGARTKATASTAPGKAATTAKTKKKMPRAPTPKPSKKGARFPNLSPRKEDADQTWKGNAEQDESEVEDDDEGYGEGDGVESEVEQEPPTAAAAGKKKKERKISAALLRKRGHLTSAQKKE</sequence>
<feature type="region of interest" description="Disordered" evidence="1">
    <location>
        <begin position="128"/>
        <end position="310"/>
    </location>
</feature>
<evidence type="ECO:0000313" key="2">
    <source>
        <dbReference type="EMBL" id="KAK4506732.1"/>
    </source>
</evidence>
<gene>
    <name evidence="2" type="ORF">PRZ48_000465</name>
</gene>
<evidence type="ECO:0000313" key="3">
    <source>
        <dbReference type="Proteomes" id="UP001305779"/>
    </source>
</evidence>
<proteinExistence type="predicted"/>
<keyword evidence="3" id="KW-1185">Reference proteome</keyword>
<accession>A0ABR0EYV7</accession>
<name>A0ABR0EYV7_ZASCE</name>
<feature type="compositionally biased region" description="Acidic residues" evidence="1">
    <location>
        <begin position="166"/>
        <end position="182"/>
    </location>
</feature>
<comment type="caution">
    <text evidence="2">The sequence shown here is derived from an EMBL/GenBank/DDBJ whole genome shotgun (WGS) entry which is preliminary data.</text>
</comment>
<feature type="compositionally biased region" description="Acidic residues" evidence="1">
    <location>
        <begin position="250"/>
        <end position="275"/>
    </location>
</feature>
<dbReference type="Proteomes" id="UP001305779">
    <property type="component" value="Unassembled WGS sequence"/>
</dbReference>
<protein>
    <submittedName>
        <fullName evidence="2">Uncharacterized protein</fullName>
    </submittedName>
</protein>
<dbReference type="EMBL" id="JAXOVC010000001">
    <property type="protein sequence ID" value="KAK4506732.1"/>
    <property type="molecule type" value="Genomic_DNA"/>
</dbReference>
<organism evidence="2 3">
    <name type="scientific">Zasmidium cellare</name>
    <name type="common">Wine cellar mold</name>
    <name type="synonym">Racodium cellare</name>
    <dbReference type="NCBI Taxonomy" id="395010"/>
    <lineage>
        <taxon>Eukaryota</taxon>
        <taxon>Fungi</taxon>
        <taxon>Dikarya</taxon>
        <taxon>Ascomycota</taxon>
        <taxon>Pezizomycotina</taxon>
        <taxon>Dothideomycetes</taxon>
        <taxon>Dothideomycetidae</taxon>
        <taxon>Mycosphaerellales</taxon>
        <taxon>Mycosphaerellaceae</taxon>
        <taxon>Zasmidium</taxon>
    </lineage>
</organism>
<reference evidence="2 3" key="1">
    <citation type="journal article" date="2023" name="G3 (Bethesda)">
        <title>A chromosome-level genome assembly of Zasmidium syzygii isolated from banana leaves.</title>
        <authorList>
            <person name="van Westerhoven A.C."/>
            <person name="Mehrabi R."/>
            <person name="Talebi R."/>
            <person name="Steentjes M.B.F."/>
            <person name="Corcolon B."/>
            <person name="Chong P.A."/>
            <person name="Kema G.H.J."/>
            <person name="Seidl M.F."/>
        </authorList>
    </citation>
    <scope>NUCLEOTIDE SEQUENCE [LARGE SCALE GENOMIC DNA]</scope>
    <source>
        <strain evidence="2 3">P124</strain>
    </source>
</reference>
<feature type="compositionally biased region" description="Low complexity" evidence="1">
    <location>
        <begin position="194"/>
        <end position="210"/>
    </location>
</feature>
<evidence type="ECO:0000256" key="1">
    <source>
        <dbReference type="SAM" id="MobiDB-lite"/>
    </source>
</evidence>